<name>A0AAD6Y4H2_9AGAR</name>
<organism evidence="1 2">
    <name type="scientific">Mycena pura</name>
    <dbReference type="NCBI Taxonomy" id="153505"/>
    <lineage>
        <taxon>Eukaryota</taxon>
        <taxon>Fungi</taxon>
        <taxon>Dikarya</taxon>
        <taxon>Basidiomycota</taxon>
        <taxon>Agaricomycotina</taxon>
        <taxon>Agaricomycetes</taxon>
        <taxon>Agaricomycetidae</taxon>
        <taxon>Agaricales</taxon>
        <taxon>Marasmiineae</taxon>
        <taxon>Mycenaceae</taxon>
        <taxon>Mycena</taxon>
    </lineage>
</organism>
<reference evidence="1" key="1">
    <citation type="submission" date="2023-03" db="EMBL/GenBank/DDBJ databases">
        <title>Massive genome expansion in bonnet fungi (Mycena s.s.) driven by repeated elements and novel gene families across ecological guilds.</title>
        <authorList>
            <consortium name="Lawrence Berkeley National Laboratory"/>
            <person name="Harder C.B."/>
            <person name="Miyauchi S."/>
            <person name="Viragh M."/>
            <person name="Kuo A."/>
            <person name="Thoen E."/>
            <person name="Andreopoulos B."/>
            <person name="Lu D."/>
            <person name="Skrede I."/>
            <person name="Drula E."/>
            <person name="Henrissat B."/>
            <person name="Morin E."/>
            <person name="Kohler A."/>
            <person name="Barry K."/>
            <person name="LaButti K."/>
            <person name="Morin E."/>
            <person name="Salamov A."/>
            <person name="Lipzen A."/>
            <person name="Mereny Z."/>
            <person name="Hegedus B."/>
            <person name="Baldrian P."/>
            <person name="Stursova M."/>
            <person name="Weitz H."/>
            <person name="Taylor A."/>
            <person name="Grigoriev I.V."/>
            <person name="Nagy L.G."/>
            <person name="Martin F."/>
            <person name="Kauserud H."/>
        </authorList>
    </citation>
    <scope>NUCLEOTIDE SEQUENCE</scope>
    <source>
        <strain evidence="1">9144</strain>
    </source>
</reference>
<gene>
    <name evidence="1" type="ORF">GGX14DRAFT_401795</name>
</gene>
<protein>
    <submittedName>
        <fullName evidence="1">Uncharacterized protein</fullName>
    </submittedName>
</protein>
<keyword evidence="2" id="KW-1185">Reference proteome</keyword>
<evidence type="ECO:0000313" key="2">
    <source>
        <dbReference type="Proteomes" id="UP001219525"/>
    </source>
</evidence>
<evidence type="ECO:0000313" key="1">
    <source>
        <dbReference type="EMBL" id="KAJ7198840.1"/>
    </source>
</evidence>
<proteinExistence type="predicted"/>
<dbReference type="EMBL" id="JARJCW010000071">
    <property type="protein sequence ID" value="KAJ7198840.1"/>
    <property type="molecule type" value="Genomic_DNA"/>
</dbReference>
<sequence>MALSVLEALSILQPMEQNLAPLDLPAYTGDDETKSKKLLPKWLDGLASLLAGSSAGSRKNQVCALSLSLSQSGCDLTIAFNWTLPHSEDDARKLINTIWNWLRDVSALPPAEEDVQKNRELLATILEVSLDRIRRRFKRILRDAANLTDPQKNFLHKAALLHNELYKVLGPNVQNPDFRQAAIVLQYRVKEYDYALSQLDDLHWLPSFKSDKLNGSEMAISLKFAVGARQPALGRYMDKLRKPHNQYVLIWQVARKSFIRDALAVPLNVKMLTSPSPESAAKKFAFESMDNFETRVRSYLWAALRSYSPNSADDSFAQFAIDSFYDDIKESLDNKGLLPPLGVAHYSYLRDKASSTPEKPKPYPYIGVSKLSCFHQEDEAIRDMMGKKLKEIVGQLVSVAGGARIR</sequence>
<dbReference type="AlphaFoldDB" id="A0AAD6Y4H2"/>
<dbReference type="Proteomes" id="UP001219525">
    <property type="component" value="Unassembled WGS sequence"/>
</dbReference>
<accession>A0AAD6Y4H2</accession>
<comment type="caution">
    <text evidence="1">The sequence shown here is derived from an EMBL/GenBank/DDBJ whole genome shotgun (WGS) entry which is preliminary data.</text>
</comment>